<dbReference type="PANTHER" id="PTHR33254">
    <property type="entry name" value="4-HYDROXY-4-METHYL-2-OXOGLUTARATE ALDOLASE 3-RELATED"/>
    <property type="match status" value="1"/>
</dbReference>
<evidence type="ECO:0000313" key="6">
    <source>
        <dbReference type="EMBL" id="KHJ66637.1"/>
    </source>
</evidence>
<dbReference type="Proteomes" id="UP000030853">
    <property type="component" value="Unassembled WGS sequence"/>
</dbReference>
<dbReference type="CDD" id="cd16841">
    <property type="entry name" value="RraA_family"/>
    <property type="match status" value="1"/>
</dbReference>
<evidence type="ECO:0000256" key="4">
    <source>
        <dbReference type="ARBA" id="ARBA00030169"/>
    </source>
</evidence>
<keyword evidence="5" id="KW-0460">Magnesium</keyword>
<dbReference type="PANTHER" id="PTHR33254:SF4">
    <property type="entry name" value="4-HYDROXY-4-METHYL-2-OXOGLUTARATE ALDOLASE 3-RELATED"/>
    <property type="match status" value="1"/>
</dbReference>
<evidence type="ECO:0000256" key="2">
    <source>
        <dbReference type="ARBA" id="ARBA00016549"/>
    </source>
</evidence>
<dbReference type="GO" id="GO:0008168">
    <property type="term" value="F:methyltransferase activity"/>
    <property type="evidence" value="ECO:0007669"/>
    <property type="project" value="UniProtKB-KW"/>
</dbReference>
<dbReference type="Pfam" id="PF03737">
    <property type="entry name" value="RraA-like"/>
    <property type="match status" value="1"/>
</dbReference>
<accession>A0A0B1R631</accession>
<dbReference type="NCBIfam" id="NF004850">
    <property type="entry name" value="PRK06201.1"/>
    <property type="match status" value="1"/>
</dbReference>
<dbReference type="InterPro" id="IPR005493">
    <property type="entry name" value="RraA/RraA-like"/>
</dbReference>
<organism evidence="6 7">
    <name type="scientific">Pantoea rodasii</name>
    <dbReference type="NCBI Taxonomy" id="1076549"/>
    <lineage>
        <taxon>Bacteria</taxon>
        <taxon>Pseudomonadati</taxon>
        <taxon>Pseudomonadota</taxon>
        <taxon>Gammaproteobacteria</taxon>
        <taxon>Enterobacterales</taxon>
        <taxon>Erwiniaceae</taxon>
        <taxon>Pantoea</taxon>
    </lineage>
</organism>
<name>A0A0B1R631_9GAMM</name>
<feature type="binding site" evidence="5">
    <location>
        <position position="127"/>
    </location>
    <ligand>
        <name>Mg(2+)</name>
        <dbReference type="ChEBI" id="CHEBI:18420"/>
    </ligand>
</feature>
<dbReference type="InterPro" id="IPR036704">
    <property type="entry name" value="RraA/RraA-like_sf"/>
</dbReference>
<comment type="cofactor">
    <cofactor evidence="1">
        <name>a divalent metal cation</name>
        <dbReference type="ChEBI" id="CHEBI:60240"/>
    </cofactor>
</comment>
<evidence type="ECO:0000313" key="7">
    <source>
        <dbReference type="Proteomes" id="UP000030853"/>
    </source>
</evidence>
<dbReference type="EMBL" id="JTJJ01000072">
    <property type="protein sequence ID" value="KHJ66637.1"/>
    <property type="molecule type" value="Genomic_DNA"/>
</dbReference>
<dbReference type="GO" id="GO:0046872">
    <property type="term" value="F:metal ion binding"/>
    <property type="evidence" value="ECO:0007669"/>
    <property type="project" value="UniProtKB-KW"/>
</dbReference>
<comment type="cofactor">
    <cofactor evidence="5">
        <name>Mg(2+)</name>
        <dbReference type="ChEBI" id="CHEBI:18420"/>
    </cofactor>
</comment>
<keyword evidence="5" id="KW-0479">Metal-binding</keyword>
<feature type="binding site" evidence="5">
    <location>
        <position position="126"/>
    </location>
    <ligand>
        <name>substrate</name>
    </ligand>
</feature>
<evidence type="ECO:0000256" key="5">
    <source>
        <dbReference type="PIRSR" id="PIRSR605493-1"/>
    </source>
</evidence>
<gene>
    <name evidence="6" type="ORF">QU24_18175</name>
</gene>
<evidence type="ECO:0000256" key="3">
    <source>
        <dbReference type="ARBA" id="ARBA00029596"/>
    </source>
</evidence>
<dbReference type="RefSeq" id="WP_039333891.1">
    <property type="nucleotide sequence ID" value="NZ_JTJJ01000072.1"/>
</dbReference>
<proteinExistence type="predicted"/>
<dbReference type="GO" id="GO:0032259">
    <property type="term" value="P:methylation"/>
    <property type="evidence" value="ECO:0007669"/>
    <property type="project" value="UniProtKB-KW"/>
</dbReference>
<evidence type="ECO:0000256" key="1">
    <source>
        <dbReference type="ARBA" id="ARBA00001968"/>
    </source>
</evidence>
<keyword evidence="6" id="KW-0808">Transferase</keyword>
<protein>
    <recommendedName>
        <fullName evidence="2">Putative 4-hydroxy-4-methyl-2-oxoglutarate aldolase</fullName>
    </recommendedName>
    <alternativeName>
        <fullName evidence="3">Regulator of ribonuclease activity homolog</fullName>
    </alternativeName>
    <alternativeName>
        <fullName evidence="4">RraA-like protein</fullName>
    </alternativeName>
</protein>
<dbReference type="SUPFAM" id="SSF89562">
    <property type="entry name" value="RraA-like"/>
    <property type="match status" value="1"/>
</dbReference>
<dbReference type="AlphaFoldDB" id="A0A0B1R631"/>
<keyword evidence="6" id="KW-0489">Methyltransferase</keyword>
<comment type="caution">
    <text evidence="6">The sequence shown here is derived from an EMBL/GenBank/DDBJ whole genome shotgun (WGS) entry which is preliminary data.</text>
</comment>
<reference evidence="6 7" key="1">
    <citation type="submission" date="2014-11" db="EMBL/GenBank/DDBJ databases">
        <title>Genome sequencing of Pantoea rodasii ND03.</title>
        <authorList>
            <person name="Muhamad Yunos N.Y."/>
            <person name="Chan K.-G."/>
        </authorList>
    </citation>
    <scope>NUCLEOTIDE SEQUENCE [LARGE SCALE GENOMIC DNA]</scope>
    <source>
        <strain evidence="6 7">ND03</strain>
    </source>
</reference>
<sequence length="230" mass="24198">MTIHKDWPIGYFIGERGAQIDAGVIDAFRALPVPNIGDSMGRSVGAIGLQAYHNDANLVLCGPAITVKVRPGDNLMIHKAIEMAQPGDVIVVDGSGDLTQALIGGLMRTSAVTKKIAGFVIDGAVRDLNEWAAGGIACWARGNTLRGPSKEGPGEVNTTVHCAGLVVSPGDLIVADADGVIAIRQDELSVLLPRVQQHAQREEKIRASNIAGNNDPERFNAILRAKGCPV</sequence>
<dbReference type="Gene3D" id="3.50.30.40">
    <property type="entry name" value="Ribonuclease E inhibitor RraA/RraA-like"/>
    <property type="match status" value="1"/>
</dbReference>
<feature type="binding site" evidence="5">
    <location>
        <begin position="104"/>
        <end position="107"/>
    </location>
    <ligand>
        <name>substrate</name>
    </ligand>
</feature>